<dbReference type="GeneID" id="18938756"/>
<keyword evidence="2" id="KW-1185">Reference proteome</keyword>
<gene>
    <name evidence="1" type="ORF">PM1_028</name>
</gene>
<reference evidence="1 2" key="1">
    <citation type="journal article" date="2014" name="Arch. Virol.">
        <title>Complete genome sequence of the Pectobacterium carotovorum subsp. carotovorum virulent bacteriophage PM1.</title>
        <authorList>
            <person name="Lim J.A."/>
            <person name="Shin H."/>
            <person name="Lee D.H."/>
            <person name="Han S.W."/>
            <person name="Lee J.H."/>
            <person name="Ryu S."/>
            <person name="Heu S."/>
        </authorList>
    </citation>
    <scope>NUCLEOTIDE SEQUENCE [LARGE SCALE GENOMIC DNA]</scope>
</reference>
<dbReference type="RefSeq" id="YP_009021805.1">
    <property type="nucleotide sequence ID" value="NC_023865.1"/>
</dbReference>
<protein>
    <submittedName>
        <fullName evidence="1">5'-3' exonuclease</fullName>
    </submittedName>
</protein>
<evidence type="ECO:0000313" key="1">
    <source>
        <dbReference type="EMBL" id="AGV99244.1"/>
    </source>
</evidence>
<keyword evidence="1" id="KW-0378">Hydrolase</keyword>
<dbReference type="KEGG" id="vg:18938756"/>
<dbReference type="Gene3D" id="3.40.50.1010">
    <property type="entry name" value="5'-nuclease"/>
    <property type="match status" value="1"/>
</dbReference>
<keyword evidence="1" id="KW-0540">Nuclease</keyword>
<dbReference type="SUPFAM" id="SSF88723">
    <property type="entry name" value="PIN domain-like"/>
    <property type="match status" value="1"/>
</dbReference>
<organism evidence="1 2">
    <name type="scientific">Pectobacterium phage PM1</name>
    <dbReference type="NCBI Taxonomy" id="1399915"/>
    <lineage>
        <taxon>Viruses</taxon>
        <taxon>Duplodnaviria</taxon>
        <taxon>Heunggongvirae</taxon>
        <taxon>Uroviricota</taxon>
        <taxon>Caudoviricetes</taxon>
        <taxon>Chaseviridae</taxon>
        <taxon>Cleopatravirinae</taxon>
        <taxon>Suwonvirus</taxon>
        <taxon>Suwonvirus PM1</taxon>
    </lineage>
</organism>
<dbReference type="EMBL" id="KF534715">
    <property type="protein sequence ID" value="AGV99244.1"/>
    <property type="molecule type" value="Genomic_DNA"/>
</dbReference>
<dbReference type="Proteomes" id="UP000019701">
    <property type="component" value="Segment"/>
</dbReference>
<evidence type="ECO:0000313" key="2">
    <source>
        <dbReference type="Proteomes" id="UP000019701"/>
    </source>
</evidence>
<dbReference type="GO" id="GO:0004527">
    <property type="term" value="F:exonuclease activity"/>
    <property type="evidence" value="ECO:0007669"/>
    <property type="project" value="UniProtKB-KW"/>
</dbReference>
<accession>X2CT46</accession>
<name>X2CT46_9CAUD</name>
<keyword evidence="1" id="KW-0269">Exonuclease</keyword>
<dbReference type="InterPro" id="IPR029060">
    <property type="entry name" value="PIN-like_dom_sf"/>
</dbReference>
<dbReference type="OrthoDB" id="6588at10239"/>
<sequence length="356" mass="40189">MPQLVQPYFDLEFCEVSLNKKRVLLLVDGDMVAFSHCAAEEYGKEPEDISFAKIQMSMDAKMKYMHERLGATDSYCLISGDTNMRHVISPDYKANRDGVWRPENLKNAKAHLLVAWEGLKMDGLEADDLMAMLARHDYEMVMGKRNVIKELIYKGPCTYDKVIIASLDKDLRQVGKLVPTGNGPEIVHYQWERPSQNIGEKLIPVSGFGELKCIIKDNGKQKKKEVKGNGPKFFLWQLLTGDGTDGVIGCGVREKKVYKTGAKAGQEYMKRDGVGAVEAFEALNKCTSYAEGLQIVANHYLMRFADGWQEQLLKNGRLLYMANMVDEGHLVRLWHYKGGIVDHFDLKTKQIVLASA</sequence>
<proteinExistence type="predicted"/>